<proteinExistence type="predicted"/>
<keyword evidence="3" id="KW-1185">Reference proteome</keyword>
<feature type="region of interest" description="Disordered" evidence="1">
    <location>
        <begin position="116"/>
        <end position="140"/>
    </location>
</feature>
<evidence type="ECO:0000256" key="1">
    <source>
        <dbReference type="SAM" id="MobiDB-lite"/>
    </source>
</evidence>
<protein>
    <recommendedName>
        <fullName evidence="4">TnpV protein</fullName>
    </recommendedName>
</protein>
<reference evidence="2 3" key="1">
    <citation type="journal article" date="2019" name="Int. J. Syst. Evol. Microbiol.">
        <title>The Global Catalogue of Microorganisms (GCM) 10K type strain sequencing project: providing services to taxonomists for standard genome sequencing and annotation.</title>
        <authorList>
            <consortium name="The Broad Institute Genomics Platform"/>
            <consortium name="The Broad Institute Genome Sequencing Center for Infectious Disease"/>
            <person name="Wu L."/>
            <person name="Ma J."/>
        </authorList>
    </citation>
    <scope>NUCLEOTIDE SEQUENCE [LARGE SCALE GENOMIC DNA]</scope>
    <source>
        <strain evidence="2 3">JCM 14322</strain>
    </source>
</reference>
<gene>
    <name evidence="2" type="ORF">GCM10009749_35450</name>
</gene>
<accession>A0ABN2MEL0</accession>
<dbReference type="RefSeq" id="WP_344298082.1">
    <property type="nucleotide sequence ID" value="NZ_BAAANJ010000035.1"/>
</dbReference>
<dbReference type="Proteomes" id="UP001500002">
    <property type="component" value="Unassembled WGS sequence"/>
</dbReference>
<evidence type="ECO:0000313" key="2">
    <source>
        <dbReference type="EMBL" id="GAA1821745.1"/>
    </source>
</evidence>
<sequence>MNHYGLMAQEHWSRHAPSRYATLENPEEFFTELGESAASQIEEMSASLEQTLPKDLPYLEQVAQLQAIRKQAEDSVLSELVYSVTAEPSGLAEEFETMLGELPSATMIEHELQSIQEDATEEAEREGFSEPILSDEQEARRDRLQKMLPLVTLDREPAEMDETELTNRILALREFWSPAQ</sequence>
<evidence type="ECO:0008006" key="4">
    <source>
        <dbReference type="Google" id="ProtNLM"/>
    </source>
</evidence>
<name>A0ABN2MEL0_9MICO</name>
<evidence type="ECO:0000313" key="3">
    <source>
        <dbReference type="Proteomes" id="UP001500002"/>
    </source>
</evidence>
<organism evidence="2 3">
    <name type="scientific">Agromyces neolithicus</name>
    <dbReference type="NCBI Taxonomy" id="269420"/>
    <lineage>
        <taxon>Bacteria</taxon>
        <taxon>Bacillati</taxon>
        <taxon>Actinomycetota</taxon>
        <taxon>Actinomycetes</taxon>
        <taxon>Micrococcales</taxon>
        <taxon>Microbacteriaceae</taxon>
        <taxon>Agromyces</taxon>
    </lineage>
</organism>
<dbReference type="EMBL" id="BAAANJ010000035">
    <property type="protein sequence ID" value="GAA1821745.1"/>
    <property type="molecule type" value="Genomic_DNA"/>
</dbReference>
<comment type="caution">
    <text evidence="2">The sequence shown here is derived from an EMBL/GenBank/DDBJ whole genome shotgun (WGS) entry which is preliminary data.</text>
</comment>